<feature type="binding site" evidence="7 9">
    <location>
        <begin position="124"/>
        <end position="126"/>
    </location>
    <ligand>
        <name>NAD(+)</name>
        <dbReference type="ChEBI" id="CHEBI:57540"/>
    </ligand>
</feature>
<feature type="binding site" evidence="7">
    <location>
        <begin position="85"/>
        <end position="86"/>
    </location>
    <ligand>
        <name>NAD(+)</name>
        <dbReference type="ChEBI" id="CHEBI:57540"/>
    </ligand>
</feature>
<comment type="subunit">
    <text evidence="7">Homotetramer.</text>
</comment>
<dbReference type="HAMAP" id="MF_00488">
    <property type="entry name" value="Lactate_dehydrog"/>
    <property type="match status" value="1"/>
</dbReference>
<sequence>MIDQRTEGSKVSIIGAGAVGTSLAYAMLIKGVARHVVLQDINAQKVHAEALDLMHGGQFMPTAKIEGTDNVEATADSDVIVITAGARQRPGQSRLDLAGASVAMMRSIVPPLVELSPNAIFVVVANPVDVVTQAVLKISGLPPARVFGTGTVLDSSRLRQLISQKFHVATSNVHAYMCGEHGDSETPMWSMASISTVPIREWELRSGPVTDELLDGIADRVINAAYEVIEGKGSTNYAIGLAASRIIQAVLRDERVVLSVSRLMTGWNGISGVCMSVPTIVGARGAIRQIDMKPSDAELESLRASAAQIREALSNLEGMGDDA</sequence>
<dbReference type="Pfam" id="PF00056">
    <property type="entry name" value="Ldh_1_N"/>
    <property type="match status" value="1"/>
</dbReference>
<dbReference type="Gene3D" id="3.40.50.720">
    <property type="entry name" value="NAD(P)-binding Rossmann-like Domain"/>
    <property type="match status" value="1"/>
</dbReference>
<dbReference type="InterPro" id="IPR022383">
    <property type="entry name" value="Lactate/malate_DH_C"/>
</dbReference>
<dbReference type="EMBL" id="JAWNFV010000026">
    <property type="protein sequence ID" value="MDY5141447.1"/>
    <property type="molecule type" value="Genomic_DNA"/>
</dbReference>
<name>A0AAW9HPU5_9ACTO</name>
<feature type="binding site" evidence="7">
    <location>
        <position position="45"/>
    </location>
    <ligand>
        <name>NAD(+)</name>
        <dbReference type="ChEBI" id="CHEBI:57540"/>
    </ligand>
</feature>
<dbReference type="GO" id="GO:0006089">
    <property type="term" value="P:lactate metabolic process"/>
    <property type="evidence" value="ECO:0007669"/>
    <property type="project" value="TreeGrafter"/>
</dbReference>
<comment type="caution">
    <text evidence="7">Lacks conserved residue(s) required for the propagation of feature annotation.</text>
</comment>
<dbReference type="Gene3D" id="3.90.110.10">
    <property type="entry name" value="Lactate dehydrogenase/glycoside hydrolase, family 4, C-terminal"/>
    <property type="match status" value="1"/>
</dbReference>
<evidence type="ECO:0000313" key="14">
    <source>
        <dbReference type="Proteomes" id="UP001284901"/>
    </source>
</evidence>
<feature type="domain" description="Lactate/malate dehydrogenase C-terminal" evidence="11">
    <location>
        <begin position="151"/>
        <end position="314"/>
    </location>
</feature>
<comment type="function">
    <text evidence="7">Catalyzes the conversion of lactate to pyruvate.</text>
</comment>
<evidence type="ECO:0000313" key="12">
    <source>
        <dbReference type="EMBL" id="MDY5141447.1"/>
    </source>
</evidence>
<dbReference type="InterPro" id="IPR001236">
    <property type="entry name" value="Lactate/malate_DH_N"/>
</dbReference>
<feature type="binding site" evidence="7">
    <location>
        <position position="88"/>
    </location>
    <ligand>
        <name>substrate</name>
    </ligand>
</feature>
<evidence type="ECO:0000256" key="1">
    <source>
        <dbReference type="ARBA" id="ARBA00004843"/>
    </source>
</evidence>
<organism evidence="12 15">
    <name type="scientific">Actinotignum timonense</name>
    <dbReference type="NCBI Taxonomy" id="1870995"/>
    <lineage>
        <taxon>Bacteria</taxon>
        <taxon>Bacillati</taxon>
        <taxon>Actinomycetota</taxon>
        <taxon>Actinomycetes</taxon>
        <taxon>Actinomycetales</taxon>
        <taxon>Actinomycetaceae</taxon>
        <taxon>Actinotignum</taxon>
    </lineage>
</organism>
<comment type="pathway">
    <text evidence="1 7">Fermentation; pyruvate fermentation to lactate; (S)-lactate from pyruvate: step 1/1.</text>
</comment>
<feature type="binding site" evidence="7">
    <location>
        <begin position="126"/>
        <end position="129"/>
    </location>
    <ligand>
        <name>substrate</name>
    </ligand>
</feature>
<feature type="active site" description="Proton acceptor" evidence="7 8">
    <location>
        <position position="181"/>
    </location>
</feature>
<comment type="activity regulation">
    <text evidence="7">Allosterically activated by fructose 1,6-bisphosphate (FBP).</text>
</comment>
<feature type="modified residue" description="Phosphotyrosine" evidence="7">
    <location>
        <position position="226"/>
    </location>
</feature>
<comment type="catalytic activity">
    <reaction evidence="6 7">
        <text>(S)-lactate + NAD(+) = pyruvate + NADH + H(+)</text>
        <dbReference type="Rhea" id="RHEA:23444"/>
        <dbReference type="ChEBI" id="CHEBI:15361"/>
        <dbReference type="ChEBI" id="CHEBI:15378"/>
        <dbReference type="ChEBI" id="CHEBI:16651"/>
        <dbReference type="ChEBI" id="CHEBI:57540"/>
        <dbReference type="ChEBI" id="CHEBI:57945"/>
        <dbReference type="EC" id="1.1.1.27"/>
    </reaction>
</comment>
<evidence type="ECO:0000256" key="5">
    <source>
        <dbReference type="ARBA" id="ARBA00023027"/>
    </source>
</evidence>
<feature type="domain" description="Lactate/malate dehydrogenase N-terminal" evidence="10">
    <location>
        <begin position="10"/>
        <end position="148"/>
    </location>
</feature>
<keyword evidence="5 7" id="KW-0520">NAD</keyword>
<dbReference type="NCBIfam" id="TIGR01771">
    <property type="entry name" value="L-LDH-NAD"/>
    <property type="match status" value="1"/>
</dbReference>
<evidence type="ECO:0000256" key="7">
    <source>
        <dbReference type="HAMAP-Rule" id="MF_00488"/>
    </source>
</evidence>
<keyword evidence="7" id="KW-0597">Phosphoprotein</keyword>
<dbReference type="GeneID" id="92813419"/>
<evidence type="ECO:0000256" key="8">
    <source>
        <dbReference type="PIRSR" id="PIRSR000102-1"/>
    </source>
</evidence>
<accession>A0AAW9HPU5</accession>
<dbReference type="GO" id="GO:0004459">
    <property type="term" value="F:L-lactate dehydrogenase (NAD+) activity"/>
    <property type="evidence" value="ECO:0007669"/>
    <property type="project" value="UniProtKB-UniRule"/>
</dbReference>
<keyword evidence="4 7" id="KW-0560">Oxidoreductase</keyword>
<evidence type="ECO:0000256" key="9">
    <source>
        <dbReference type="PIRSR" id="PIRSR000102-3"/>
    </source>
</evidence>
<comment type="similarity">
    <text evidence="2 7">Belongs to the LDH/MDH superfamily. LDH family.</text>
</comment>
<comment type="subcellular location">
    <subcellularLocation>
        <location evidence="7">Cytoplasm</location>
    </subcellularLocation>
</comment>
<proteinExistence type="inferred from homology"/>
<keyword evidence="7" id="KW-0021">Allosteric enzyme</keyword>
<feature type="binding site" evidence="9">
    <location>
        <begin position="15"/>
        <end position="20"/>
    </location>
    <ligand>
        <name>NAD(+)</name>
        <dbReference type="ChEBI" id="CHEBI:57540"/>
    </ligand>
</feature>
<evidence type="ECO:0000256" key="4">
    <source>
        <dbReference type="ARBA" id="ARBA00023002"/>
    </source>
</evidence>
<reference evidence="12 14" key="1">
    <citation type="submission" date="2023-10" db="EMBL/GenBank/DDBJ databases">
        <title>Whole Genome based description of the genera Actinobaculum and Actinotignum reveals a complex phylogenetic relationship within the species included in the genus Actinotignum.</title>
        <authorList>
            <person name="Jensen C.S."/>
            <person name="Dargis R."/>
            <person name="Kemp M."/>
            <person name="Christensen J.J."/>
        </authorList>
    </citation>
    <scope>NUCLEOTIDE SEQUENCE</scope>
    <source>
        <strain evidence="13 14">SLA_B089</strain>
        <strain evidence="12">SLA_B245</strain>
    </source>
</reference>
<evidence type="ECO:0000259" key="11">
    <source>
        <dbReference type="Pfam" id="PF02866"/>
    </source>
</evidence>
<feature type="binding site" evidence="7">
    <location>
        <position position="235"/>
    </location>
    <ligand>
        <name>substrate</name>
    </ligand>
</feature>
<feature type="binding site" evidence="7">
    <location>
        <begin position="154"/>
        <end position="157"/>
    </location>
    <ligand>
        <name>substrate</name>
    </ligand>
</feature>
<evidence type="ECO:0000313" key="15">
    <source>
        <dbReference type="Proteomes" id="UP001288320"/>
    </source>
</evidence>
<dbReference type="PANTHER" id="PTHR43128">
    <property type="entry name" value="L-2-HYDROXYCARBOXYLATE DEHYDROGENASE (NAD(P)(+))"/>
    <property type="match status" value="1"/>
</dbReference>
<gene>
    <name evidence="7" type="primary">ldh</name>
    <name evidence="12" type="ORF">R6G74_09030</name>
    <name evidence="13" type="ORF">R6P33_08400</name>
</gene>
<feature type="binding site" evidence="7">
    <location>
        <position position="19"/>
    </location>
    <ligand>
        <name>NAD(+)</name>
        <dbReference type="ChEBI" id="CHEBI:57540"/>
    </ligand>
</feature>
<feature type="binding site" evidence="7">
    <location>
        <position position="94"/>
    </location>
    <ligand>
        <name>substrate</name>
    </ligand>
</feature>
<dbReference type="SUPFAM" id="SSF51735">
    <property type="entry name" value="NAD(P)-binding Rossmann-fold domains"/>
    <property type="match status" value="1"/>
</dbReference>
<keyword evidence="7" id="KW-0963">Cytoplasm</keyword>
<dbReference type="Proteomes" id="UP001288320">
    <property type="component" value="Unassembled WGS sequence"/>
</dbReference>
<evidence type="ECO:0000313" key="13">
    <source>
        <dbReference type="EMBL" id="MDY5147034.1"/>
    </source>
</evidence>
<feature type="binding site" evidence="7">
    <location>
        <position position="174"/>
    </location>
    <ligand>
        <name>beta-D-fructose 1,6-bisphosphate</name>
        <dbReference type="ChEBI" id="CHEBI:32966"/>
        <note>allosteric activator</note>
    </ligand>
</feature>
<dbReference type="InterPro" id="IPR011304">
    <property type="entry name" value="L-lactate_DH"/>
</dbReference>
<dbReference type="InterPro" id="IPR015955">
    <property type="entry name" value="Lactate_DH/Glyco_Ohase_4_C"/>
</dbReference>
<dbReference type="PANTHER" id="PTHR43128:SF16">
    <property type="entry name" value="L-LACTATE DEHYDROGENASE"/>
    <property type="match status" value="1"/>
</dbReference>
<feature type="binding site" evidence="7">
    <location>
        <position position="159"/>
    </location>
    <ligand>
        <name>beta-D-fructose 1,6-bisphosphate</name>
        <dbReference type="ChEBI" id="CHEBI:32966"/>
        <note>allosteric activator</note>
    </ligand>
</feature>
<feature type="binding site" evidence="7 9">
    <location>
        <position position="40"/>
    </location>
    <ligand>
        <name>NAD(+)</name>
        <dbReference type="ChEBI" id="CHEBI:57540"/>
    </ligand>
</feature>
<evidence type="ECO:0000256" key="3">
    <source>
        <dbReference type="ARBA" id="ARBA00012967"/>
    </source>
</evidence>
<evidence type="ECO:0000256" key="6">
    <source>
        <dbReference type="ARBA" id="ARBA00049258"/>
    </source>
</evidence>
<comment type="caution">
    <text evidence="12">The sequence shown here is derived from an EMBL/GenBank/DDBJ whole genome shotgun (WGS) entry which is preliminary data.</text>
</comment>
<dbReference type="InterPro" id="IPR036291">
    <property type="entry name" value="NAD(P)-bd_dom_sf"/>
</dbReference>
<feature type="binding site" evidence="7">
    <location>
        <position position="107"/>
    </location>
    <ligand>
        <name>NAD(+)</name>
        <dbReference type="ChEBI" id="CHEBI:57540"/>
    </ligand>
</feature>
<dbReference type="Pfam" id="PF02866">
    <property type="entry name" value="Ldh_1_C"/>
    <property type="match status" value="1"/>
</dbReference>
<evidence type="ECO:0000256" key="2">
    <source>
        <dbReference type="ARBA" id="ARBA00006054"/>
    </source>
</evidence>
<dbReference type="EMBL" id="JAWNFY010000027">
    <property type="protein sequence ID" value="MDY5147034.1"/>
    <property type="molecule type" value="Genomic_DNA"/>
</dbReference>
<dbReference type="PRINTS" id="PR00086">
    <property type="entry name" value="LLDHDRGNASE"/>
</dbReference>
<dbReference type="RefSeq" id="WP_087070035.1">
    <property type="nucleotide sequence ID" value="NZ_CAUPFC010000015.1"/>
</dbReference>
<dbReference type="SUPFAM" id="SSF56327">
    <property type="entry name" value="LDH C-terminal domain-like"/>
    <property type="match status" value="1"/>
</dbReference>
<dbReference type="GO" id="GO:0006096">
    <property type="term" value="P:glycolytic process"/>
    <property type="evidence" value="ECO:0007669"/>
    <property type="project" value="UniProtKB-UniRule"/>
</dbReference>
<dbReference type="InterPro" id="IPR001557">
    <property type="entry name" value="L-lactate/malate_DH"/>
</dbReference>
<dbReference type="Proteomes" id="UP001284901">
    <property type="component" value="Unassembled WGS sequence"/>
</dbReference>
<dbReference type="PIRSF" id="PIRSF000102">
    <property type="entry name" value="Lac_mal_DH"/>
    <property type="match status" value="1"/>
</dbReference>
<dbReference type="EC" id="1.1.1.27" evidence="3 7"/>
<protein>
    <recommendedName>
        <fullName evidence="3 7">L-lactate dehydrogenase</fullName>
        <shortName evidence="7">L-LDH</shortName>
        <ecNumber evidence="3 7">1.1.1.27</ecNumber>
    </recommendedName>
</protein>
<dbReference type="GO" id="GO:0005737">
    <property type="term" value="C:cytoplasm"/>
    <property type="evidence" value="ECO:0007669"/>
    <property type="project" value="UniProtKB-SubCell"/>
</dbReference>
<keyword evidence="14" id="KW-1185">Reference proteome</keyword>
<dbReference type="AlphaFoldDB" id="A0AAW9HPU5"/>
<feature type="binding site" evidence="7">
    <location>
        <position position="149"/>
    </location>
    <ligand>
        <name>NAD(+)</name>
        <dbReference type="ChEBI" id="CHEBI:57540"/>
    </ligand>
</feature>
<evidence type="ECO:0000259" key="10">
    <source>
        <dbReference type="Pfam" id="PF00056"/>
    </source>
</evidence>